<feature type="transmembrane region" description="Helical" evidence="6">
    <location>
        <begin position="42"/>
        <end position="64"/>
    </location>
</feature>
<evidence type="ECO:0000313" key="8">
    <source>
        <dbReference type="EMBL" id="BBB90760.1"/>
    </source>
</evidence>
<dbReference type="CDD" id="cd17478">
    <property type="entry name" value="MFS_FsR"/>
    <property type="match status" value="1"/>
</dbReference>
<organism evidence="8 9">
    <name type="scientific">Methylomusa anaerophila</name>
    <dbReference type="NCBI Taxonomy" id="1930071"/>
    <lineage>
        <taxon>Bacteria</taxon>
        <taxon>Bacillati</taxon>
        <taxon>Bacillota</taxon>
        <taxon>Negativicutes</taxon>
        <taxon>Selenomonadales</taxon>
        <taxon>Sporomusaceae</taxon>
        <taxon>Methylomusa</taxon>
    </lineage>
</organism>
<dbReference type="Gene3D" id="1.20.1250.20">
    <property type="entry name" value="MFS general substrate transporter like domains"/>
    <property type="match status" value="2"/>
</dbReference>
<dbReference type="RefSeq" id="WP_126307667.1">
    <property type="nucleotide sequence ID" value="NZ_AP018449.1"/>
</dbReference>
<dbReference type="PANTHER" id="PTHR43129">
    <property type="entry name" value="FOSMIDOMYCIN RESISTANCE PROTEIN"/>
    <property type="match status" value="1"/>
</dbReference>
<comment type="subcellular location">
    <subcellularLocation>
        <location evidence="1">Cell membrane</location>
        <topology evidence="1">Multi-pass membrane protein</topology>
    </subcellularLocation>
</comment>
<feature type="transmembrane region" description="Helical" evidence="6">
    <location>
        <begin position="137"/>
        <end position="159"/>
    </location>
</feature>
<dbReference type="GO" id="GO:0022857">
    <property type="term" value="F:transmembrane transporter activity"/>
    <property type="evidence" value="ECO:0007669"/>
    <property type="project" value="InterPro"/>
</dbReference>
<dbReference type="GO" id="GO:0005886">
    <property type="term" value="C:plasma membrane"/>
    <property type="evidence" value="ECO:0007669"/>
    <property type="project" value="UniProtKB-SubCell"/>
</dbReference>
<dbReference type="PROSITE" id="PS50850">
    <property type="entry name" value="MFS"/>
    <property type="match status" value="1"/>
</dbReference>
<dbReference type="PANTHER" id="PTHR43129:SF1">
    <property type="entry name" value="FOSMIDOMYCIN RESISTANCE PROTEIN"/>
    <property type="match status" value="1"/>
</dbReference>
<feature type="transmembrane region" description="Helical" evidence="6">
    <location>
        <begin position="165"/>
        <end position="184"/>
    </location>
</feature>
<feature type="transmembrane region" description="Helical" evidence="6">
    <location>
        <begin position="365"/>
        <end position="384"/>
    </location>
</feature>
<dbReference type="SUPFAM" id="SSF103473">
    <property type="entry name" value="MFS general substrate transporter"/>
    <property type="match status" value="1"/>
</dbReference>
<evidence type="ECO:0000256" key="1">
    <source>
        <dbReference type="ARBA" id="ARBA00004651"/>
    </source>
</evidence>
<feature type="domain" description="Major facilitator superfamily (MFS) profile" evidence="7">
    <location>
        <begin position="1"/>
        <end position="385"/>
    </location>
</feature>
<feature type="transmembrane region" description="Helical" evidence="6">
    <location>
        <begin position="99"/>
        <end position="116"/>
    </location>
</feature>
<protein>
    <submittedName>
        <fullName evidence="8">Fosmidomycin resistance protein</fullName>
    </submittedName>
</protein>
<feature type="transmembrane region" description="Helical" evidence="6">
    <location>
        <begin position="76"/>
        <end position="93"/>
    </location>
</feature>
<keyword evidence="5 6" id="KW-0472">Membrane</keyword>
<feature type="transmembrane region" description="Helical" evidence="6">
    <location>
        <begin position="241"/>
        <end position="262"/>
    </location>
</feature>
<evidence type="ECO:0000313" key="9">
    <source>
        <dbReference type="Proteomes" id="UP000276437"/>
    </source>
</evidence>
<feature type="transmembrane region" description="Helical" evidence="6">
    <location>
        <begin position="12"/>
        <end position="36"/>
    </location>
</feature>
<dbReference type="Pfam" id="PF07690">
    <property type="entry name" value="MFS_1"/>
    <property type="match status" value="1"/>
</dbReference>
<keyword evidence="2" id="KW-0813">Transport</keyword>
<keyword evidence="9" id="KW-1185">Reference proteome</keyword>
<dbReference type="EMBL" id="AP018449">
    <property type="protein sequence ID" value="BBB90760.1"/>
    <property type="molecule type" value="Genomic_DNA"/>
</dbReference>
<evidence type="ECO:0000256" key="6">
    <source>
        <dbReference type="SAM" id="Phobius"/>
    </source>
</evidence>
<evidence type="ECO:0000256" key="4">
    <source>
        <dbReference type="ARBA" id="ARBA00022989"/>
    </source>
</evidence>
<dbReference type="KEGG" id="mana:MAMMFC1_01421"/>
<keyword evidence="4 6" id="KW-1133">Transmembrane helix</keyword>
<dbReference type="Proteomes" id="UP000276437">
    <property type="component" value="Chromosome"/>
</dbReference>
<feature type="transmembrane region" description="Helical" evidence="6">
    <location>
        <begin position="296"/>
        <end position="320"/>
    </location>
</feature>
<accession>A0A348AI62</accession>
<evidence type="ECO:0000256" key="5">
    <source>
        <dbReference type="ARBA" id="ARBA00023136"/>
    </source>
</evidence>
<dbReference type="AlphaFoldDB" id="A0A348AI62"/>
<evidence type="ECO:0000256" key="2">
    <source>
        <dbReference type="ARBA" id="ARBA00022448"/>
    </source>
</evidence>
<dbReference type="OrthoDB" id="9770492at2"/>
<reference evidence="8 9" key="1">
    <citation type="journal article" date="2018" name="Int. J. Syst. Evol. Microbiol.">
        <title>Methylomusa anaerophila gen. nov., sp. nov., an anaerobic methanol-utilizing bacterium isolated from a microbial fuel cell.</title>
        <authorList>
            <person name="Amano N."/>
            <person name="Yamamuro A."/>
            <person name="Miyahara M."/>
            <person name="Kouzuma A."/>
            <person name="Abe T."/>
            <person name="Watanabe K."/>
        </authorList>
    </citation>
    <scope>NUCLEOTIDE SEQUENCE [LARGE SCALE GENOMIC DNA]</scope>
    <source>
        <strain evidence="8 9">MMFC1</strain>
    </source>
</reference>
<feature type="transmembrane region" description="Helical" evidence="6">
    <location>
        <begin position="205"/>
        <end position="235"/>
    </location>
</feature>
<dbReference type="InterPro" id="IPR020846">
    <property type="entry name" value="MFS_dom"/>
</dbReference>
<evidence type="ECO:0000259" key="7">
    <source>
        <dbReference type="PROSITE" id="PS50850"/>
    </source>
</evidence>
<evidence type="ECO:0000256" key="3">
    <source>
        <dbReference type="ARBA" id="ARBA00022692"/>
    </source>
</evidence>
<feature type="transmembrane region" description="Helical" evidence="6">
    <location>
        <begin position="274"/>
        <end position="290"/>
    </location>
</feature>
<feature type="transmembrane region" description="Helical" evidence="6">
    <location>
        <begin position="332"/>
        <end position="353"/>
    </location>
</feature>
<name>A0A348AI62_9FIRM</name>
<proteinExistence type="predicted"/>
<dbReference type="InterPro" id="IPR011701">
    <property type="entry name" value="MFS"/>
</dbReference>
<sequence>MFKLFQTIPFPIWVLALAHGSVDMAGGAFYVALPFIKAKFGLAYAEVTAIVLVQNLTSSIVQPLFGYLSDRKPRPWLMPVGCLVLGLTLPTIFFAPNYYFLFLLTAINGLGSAAFHPQAAKTVSLLSGAAKGKALSIFSVGGSVGIAVGSIFLASLLLGGPGSRLLLYSLPYILVSLALFRLVARLPRLEPQHRRQGSARLKSYVNWPLLAFMGMVLTRATIASGISTFVPLYYISYLNGSPLYASFLLSVFQSAGVIGTLLGGIMSDRYGSRQVMIFSILPIAPLLYFFRIVSDIWVFAVLAASSILLAATATSGLVLIQKMMPHNLGMASGLNLGLGSGLGAVGVLSMGWIADTWGVPRVFDLLSWLPVLGFVLTLFIREPADKTSKQAGLRHNCSCLKES</sequence>
<gene>
    <name evidence="8" type="primary">fsr_4</name>
    <name evidence="8" type="ORF">MAMMFC1_01421</name>
</gene>
<keyword evidence="3 6" id="KW-0812">Transmembrane</keyword>
<dbReference type="InterPro" id="IPR036259">
    <property type="entry name" value="MFS_trans_sf"/>
</dbReference>